<keyword evidence="6" id="KW-1185">Reference proteome</keyword>
<dbReference type="InterPro" id="IPR036612">
    <property type="entry name" value="KH_dom_type_1_sf"/>
</dbReference>
<dbReference type="Gene3D" id="3.30.1370.10">
    <property type="entry name" value="K Homology domain, type 1"/>
    <property type="match status" value="3"/>
</dbReference>
<proteinExistence type="predicted"/>
<feature type="domain" description="K Homology" evidence="4">
    <location>
        <begin position="369"/>
        <end position="444"/>
    </location>
</feature>
<dbReference type="InterPro" id="IPR004087">
    <property type="entry name" value="KH_dom"/>
</dbReference>
<feature type="compositionally biased region" description="Basic and acidic residues" evidence="3">
    <location>
        <begin position="503"/>
        <end position="516"/>
    </location>
</feature>
<evidence type="ECO:0000313" key="6">
    <source>
        <dbReference type="Proteomes" id="UP001443914"/>
    </source>
</evidence>
<dbReference type="PANTHER" id="PTHR10288">
    <property type="entry name" value="KH DOMAIN CONTAINING RNA BINDING PROTEIN"/>
    <property type="match status" value="1"/>
</dbReference>
<comment type="caution">
    <text evidence="5">The sequence shown here is derived from an EMBL/GenBank/DDBJ whole genome shotgun (WGS) entry which is preliminary data.</text>
</comment>
<feature type="domain" description="K Homology" evidence="4">
    <location>
        <begin position="155"/>
        <end position="230"/>
    </location>
</feature>
<dbReference type="CDD" id="cd22460">
    <property type="entry name" value="KH-I_PEPPER_rpt2_like"/>
    <property type="match status" value="2"/>
</dbReference>
<feature type="region of interest" description="Disordered" evidence="3">
    <location>
        <begin position="1"/>
        <end position="34"/>
    </location>
</feature>
<dbReference type="AlphaFoldDB" id="A0AAW1NIQ4"/>
<feature type="compositionally biased region" description="Pro residues" evidence="3">
    <location>
        <begin position="19"/>
        <end position="29"/>
    </location>
</feature>
<sequence>MNSPYSLKRHHNHQHHSHPPPQQQPPPPSAVDSQFRMLCPAGKAGGVIGKGGAVIRHLRDITGARIRIIEDFNSSHCDERVILISNPNPNDVAERDSSSPAQGALVKVFERILKVDEERGEVNTNNNVNNLIDNCSVNNNNSDNGGDNDNNSIYNNVICRMLVGSNQVESVLGRGGKILEKIRQDSCAQVRIFTRDFLPSCALPGDELVQITGNFQAVKKALLLVSRCLLEHSRADTCQGANIGHQSDTYSHRSSYASDHHSRGYLTSSASDDFGPNRRMIPDEDIVYKLLCPVEKAGSLIGKGGCVVRGIENETGASIKINESISPDADERVVVISARETIDLRRSPAQDAVLRVHSRISEIGYEPGAAVVARLLVPSQQIGCLMGKGGFIVNEMRRSTGAGIRIFGRDQGPKMHSPNDEVVQVIGNIPSVQDALFQITSRIRESIFPPRQHFQELPSPSFRPRRDPLSPRHYHSPAGPNHGYGNHPFSQGPTYPPSVSHSNEQDHHHYSGDRPPHPYGPDRPPSPNSWYPQAVNNGHPSRFSDAVPGVSGVVTSNNQSGQMQMRTSVEIAVPQALLPHVYGENGTNLGHLTQFSGAEVVVHDPKPGDTEGRVVISGTPAQLHTAQSLVHAFILCDQPF</sequence>
<feature type="compositionally biased region" description="Polar residues" evidence="3">
    <location>
        <begin position="528"/>
        <end position="539"/>
    </location>
</feature>
<dbReference type="Gene3D" id="3.30.310.210">
    <property type="match status" value="1"/>
</dbReference>
<feature type="domain" description="K Homology" evidence="4">
    <location>
        <begin position="31"/>
        <end position="110"/>
    </location>
</feature>
<dbReference type="InterPro" id="IPR004088">
    <property type="entry name" value="KH_dom_type_1"/>
</dbReference>
<feature type="region of interest" description="Disordered" evidence="3">
    <location>
        <begin position="249"/>
        <end position="276"/>
    </location>
</feature>
<keyword evidence="1" id="KW-0677">Repeat</keyword>
<dbReference type="PROSITE" id="PS50084">
    <property type="entry name" value="KH_TYPE_1"/>
    <property type="match status" value="5"/>
</dbReference>
<dbReference type="GO" id="GO:0003723">
    <property type="term" value="F:RNA binding"/>
    <property type="evidence" value="ECO:0007669"/>
    <property type="project" value="UniProtKB-UniRule"/>
</dbReference>
<reference evidence="5" key="1">
    <citation type="submission" date="2024-03" db="EMBL/GenBank/DDBJ databases">
        <title>WGS assembly of Saponaria officinalis var. Norfolk2.</title>
        <authorList>
            <person name="Jenkins J."/>
            <person name="Shu S."/>
            <person name="Grimwood J."/>
            <person name="Barry K."/>
            <person name="Goodstein D."/>
            <person name="Schmutz J."/>
            <person name="Leebens-Mack J."/>
            <person name="Osbourn A."/>
        </authorList>
    </citation>
    <scope>NUCLEOTIDE SEQUENCE [LARGE SCALE GENOMIC DNA]</scope>
    <source>
        <strain evidence="5">JIC</strain>
    </source>
</reference>
<dbReference type="CDD" id="cd22459">
    <property type="entry name" value="KH-I_PEPPER_rpt1_like"/>
    <property type="match status" value="2"/>
</dbReference>
<evidence type="ECO:0000313" key="5">
    <source>
        <dbReference type="EMBL" id="KAK9757130.1"/>
    </source>
</evidence>
<dbReference type="EMBL" id="JBDFQZ010000001">
    <property type="protein sequence ID" value="KAK9757130.1"/>
    <property type="molecule type" value="Genomic_DNA"/>
</dbReference>
<evidence type="ECO:0000259" key="4">
    <source>
        <dbReference type="SMART" id="SM00322"/>
    </source>
</evidence>
<keyword evidence="2" id="KW-0694">RNA-binding</keyword>
<feature type="region of interest" description="Disordered" evidence="3">
    <location>
        <begin position="450"/>
        <end position="546"/>
    </location>
</feature>
<accession>A0AAW1NIQ4</accession>
<gene>
    <name evidence="5" type="ORF">RND81_01G142400</name>
</gene>
<organism evidence="5 6">
    <name type="scientific">Saponaria officinalis</name>
    <name type="common">Common soapwort</name>
    <name type="synonym">Lychnis saponaria</name>
    <dbReference type="NCBI Taxonomy" id="3572"/>
    <lineage>
        <taxon>Eukaryota</taxon>
        <taxon>Viridiplantae</taxon>
        <taxon>Streptophyta</taxon>
        <taxon>Embryophyta</taxon>
        <taxon>Tracheophyta</taxon>
        <taxon>Spermatophyta</taxon>
        <taxon>Magnoliopsida</taxon>
        <taxon>eudicotyledons</taxon>
        <taxon>Gunneridae</taxon>
        <taxon>Pentapetalae</taxon>
        <taxon>Caryophyllales</taxon>
        <taxon>Caryophyllaceae</taxon>
        <taxon>Caryophylleae</taxon>
        <taxon>Saponaria</taxon>
    </lineage>
</organism>
<evidence type="ECO:0000256" key="3">
    <source>
        <dbReference type="SAM" id="MobiDB-lite"/>
    </source>
</evidence>
<feature type="domain" description="K Homology" evidence="4">
    <location>
        <begin position="284"/>
        <end position="358"/>
    </location>
</feature>
<feature type="compositionally biased region" description="Pro residues" evidence="3">
    <location>
        <begin position="517"/>
        <end position="527"/>
    </location>
</feature>
<evidence type="ECO:0000256" key="1">
    <source>
        <dbReference type="ARBA" id="ARBA00022737"/>
    </source>
</evidence>
<feature type="compositionally biased region" description="Polar residues" evidence="3">
    <location>
        <begin position="488"/>
        <end position="502"/>
    </location>
</feature>
<dbReference type="SMART" id="SM00322">
    <property type="entry name" value="KH"/>
    <property type="match status" value="5"/>
</dbReference>
<evidence type="ECO:0000256" key="2">
    <source>
        <dbReference type="PROSITE-ProRule" id="PRU00117"/>
    </source>
</evidence>
<feature type="compositionally biased region" description="Basic residues" evidence="3">
    <location>
        <begin position="7"/>
        <end position="18"/>
    </location>
</feature>
<dbReference type="Pfam" id="PF00013">
    <property type="entry name" value="KH_1"/>
    <property type="match status" value="5"/>
</dbReference>
<protein>
    <recommendedName>
        <fullName evidence="4">K Homology domain-containing protein</fullName>
    </recommendedName>
</protein>
<feature type="domain" description="K Homology" evidence="4">
    <location>
        <begin position="565"/>
        <end position="635"/>
    </location>
</feature>
<dbReference type="SUPFAM" id="SSF54791">
    <property type="entry name" value="Eukaryotic type KH-domain (KH-domain type I)"/>
    <property type="match status" value="5"/>
</dbReference>
<name>A0AAW1NIQ4_SAPOF</name>
<dbReference type="Proteomes" id="UP001443914">
    <property type="component" value="Unassembled WGS sequence"/>
</dbReference>